<dbReference type="Gene3D" id="3.10.120.10">
    <property type="entry name" value="Cytochrome b5-like heme/steroid binding domain"/>
    <property type="match status" value="1"/>
</dbReference>
<accession>A0A9R0K7L4</accession>
<dbReference type="SUPFAM" id="SSF55856">
    <property type="entry name" value="Cytochrome b5-like heme/steroid binding domain"/>
    <property type="match status" value="1"/>
</dbReference>
<keyword evidence="5" id="KW-0754">Steroid-binding</keyword>
<evidence type="ECO:0000256" key="2">
    <source>
        <dbReference type="ARBA" id="ARBA00004240"/>
    </source>
</evidence>
<keyword evidence="9 14" id="KW-1133">Transmembrane helix</keyword>
<dbReference type="AlphaFoldDB" id="A0A9R0K7L4"/>
<evidence type="ECO:0000256" key="9">
    <source>
        <dbReference type="ARBA" id="ARBA00022989"/>
    </source>
</evidence>
<evidence type="ECO:0000256" key="7">
    <source>
        <dbReference type="ARBA" id="ARBA00022723"/>
    </source>
</evidence>
<dbReference type="FunFam" id="3.10.120.10:FF:000006">
    <property type="entry name" value="Membrane steroid-binding protein 1"/>
    <property type="match status" value="1"/>
</dbReference>
<dbReference type="Pfam" id="PF00173">
    <property type="entry name" value="Cyt-b5"/>
    <property type="match status" value="1"/>
</dbReference>
<dbReference type="RefSeq" id="XP_021860618.1">
    <property type="nucleotide sequence ID" value="XM_022004926.2"/>
</dbReference>
<dbReference type="GO" id="GO:0046872">
    <property type="term" value="F:metal ion binding"/>
    <property type="evidence" value="ECO:0007669"/>
    <property type="project" value="UniProtKB-KW"/>
</dbReference>
<protein>
    <submittedName>
        <fullName evidence="17">Probable steroid-binding protein 3</fullName>
    </submittedName>
</protein>
<dbReference type="GO" id="GO:0005886">
    <property type="term" value="C:plasma membrane"/>
    <property type="evidence" value="ECO:0007669"/>
    <property type="project" value="UniProtKB-SubCell"/>
</dbReference>
<evidence type="ECO:0000313" key="17">
    <source>
        <dbReference type="RefSeq" id="XP_021860618.1"/>
    </source>
</evidence>
<evidence type="ECO:0000256" key="3">
    <source>
        <dbReference type="ARBA" id="ARBA00022475"/>
    </source>
</evidence>
<keyword evidence="4" id="KW-0349">Heme</keyword>
<dbReference type="SMART" id="SM01117">
    <property type="entry name" value="Cyt-b5"/>
    <property type="match status" value="1"/>
</dbReference>
<evidence type="ECO:0000256" key="14">
    <source>
        <dbReference type="SAM" id="Phobius"/>
    </source>
</evidence>
<dbReference type="GO" id="GO:0005783">
    <property type="term" value="C:endoplasmic reticulum"/>
    <property type="evidence" value="ECO:0000318"/>
    <property type="project" value="GO_Central"/>
</dbReference>
<organism evidence="16 17">
    <name type="scientific">Spinacia oleracea</name>
    <name type="common">Spinach</name>
    <dbReference type="NCBI Taxonomy" id="3562"/>
    <lineage>
        <taxon>Eukaryota</taxon>
        <taxon>Viridiplantae</taxon>
        <taxon>Streptophyta</taxon>
        <taxon>Embryophyta</taxon>
        <taxon>Tracheophyta</taxon>
        <taxon>Spermatophyta</taxon>
        <taxon>Magnoliopsida</taxon>
        <taxon>eudicotyledons</taxon>
        <taxon>Gunneridae</taxon>
        <taxon>Pentapetalae</taxon>
        <taxon>Caryophyllales</taxon>
        <taxon>Chenopodiaceae</taxon>
        <taxon>Chenopodioideae</taxon>
        <taxon>Anserineae</taxon>
        <taxon>Spinacia</taxon>
    </lineage>
</organism>
<evidence type="ECO:0000313" key="16">
    <source>
        <dbReference type="Proteomes" id="UP000813463"/>
    </source>
</evidence>
<dbReference type="PANTHER" id="PTHR10281:SF72">
    <property type="entry name" value="NEUDESIN"/>
    <property type="match status" value="1"/>
</dbReference>
<keyword evidence="11" id="KW-0446">Lipid-binding</keyword>
<gene>
    <name evidence="17" type="primary">LOC110799639</name>
</gene>
<dbReference type="GO" id="GO:0005496">
    <property type="term" value="F:steroid binding"/>
    <property type="evidence" value="ECO:0007669"/>
    <property type="project" value="UniProtKB-KW"/>
</dbReference>
<dbReference type="InterPro" id="IPR036400">
    <property type="entry name" value="Cyt_B5-like_heme/steroid_sf"/>
</dbReference>
<comment type="similarity">
    <text evidence="13">Belongs to the cytochrome b5 family. MAPR subfamily.</text>
</comment>
<keyword evidence="12 14" id="KW-0472">Membrane</keyword>
<evidence type="ECO:0000256" key="12">
    <source>
        <dbReference type="ARBA" id="ARBA00023136"/>
    </source>
</evidence>
<dbReference type="GO" id="GO:0012505">
    <property type="term" value="C:endomembrane system"/>
    <property type="evidence" value="ECO:0000318"/>
    <property type="project" value="GO_Central"/>
</dbReference>
<keyword evidence="7" id="KW-0479">Metal-binding</keyword>
<evidence type="ECO:0000259" key="15">
    <source>
        <dbReference type="SMART" id="SM01117"/>
    </source>
</evidence>
<dbReference type="OrthoDB" id="547796at2759"/>
<dbReference type="GeneID" id="110799639"/>
<keyword evidence="16" id="KW-1185">Reference proteome</keyword>
<feature type="transmembrane region" description="Helical" evidence="14">
    <location>
        <begin position="21"/>
        <end position="44"/>
    </location>
</feature>
<reference evidence="16" key="1">
    <citation type="journal article" date="2021" name="Nat. Commun.">
        <title>Genomic analyses provide insights into spinach domestication and the genetic basis of agronomic traits.</title>
        <authorList>
            <person name="Cai X."/>
            <person name="Sun X."/>
            <person name="Xu C."/>
            <person name="Sun H."/>
            <person name="Wang X."/>
            <person name="Ge C."/>
            <person name="Zhang Z."/>
            <person name="Wang Q."/>
            <person name="Fei Z."/>
            <person name="Jiao C."/>
            <person name="Wang Q."/>
        </authorList>
    </citation>
    <scope>NUCLEOTIDE SEQUENCE [LARGE SCALE GENOMIC DNA]</scope>
    <source>
        <strain evidence="16">cv. Varoflay</strain>
    </source>
</reference>
<keyword evidence="3" id="KW-1003">Cell membrane</keyword>
<comment type="subcellular location">
    <subcellularLocation>
        <location evidence="1">Cell membrane</location>
    </subcellularLocation>
    <subcellularLocation>
        <location evidence="2">Endoplasmic reticulum</location>
    </subcellularLocation>
</comment>
<evidence type="ECO:0000256" key="10">
    <source>
        <dbReference type="ARBA" id="ARBA00023004"/>
    </source>
</evidence>
<evidence type="ECO:0000256" key="1">
    <source>
        <dbReference type="ARBA" id="ARBA00004236"/>
    </source>
</evidence>
<dbReference type="Proteomes" id="UP000813463">
    <property type="component" value="Chromosome 5"/>
</dbReference>
<proteinExistence type="inferred from homology"/>
<sequence>MGVISEKIVEVISKYTGLSPMWFMIMVGLTIISYKIVSGMFVAVNDYKAVEKMKEIFEEDMRREVVELGQLTEEQLKEYDGSDPKKPLLMAIKGNIYDVSRGRIFYGPGGSYAMFAGRDATRALALMSFDPQDLTANTDGLSESELDVLQDWELKFQEKYPKVGVLGGQPQLQEEVVETKKAV</sequence>
<dbReference type="KEGG" id="soe:110799639"/>
<evidence type="ECO:0000256" key="6">
    <source>
        <dbReference type="ARBA" id="ARBA00022692"/>
    </source>
</evidence>
<dbReference type="GO" id="GO:0016020">
    <property type="term" value="C:membrane"/>
    <property type="evidence" value="ECO:0000318"/>
    <property type="project" value="GO_Central"/>
</dbReference>
<name>A0A9R0K7L4_SPIOL</name>
<dbReference type="PANTHER" id="PTHR10281">
    <property type="entry name" value="MEMBRANE-ASSOCIATED PROGESTERONE RECEPTOR COMPONENT-RELATED"/>
    <property type="match status" value="1"/>
</dbReference>
<feature type="domain" description="Cytochrome b5 heme-binding" evidence="15">
    <location>
        <begin position="71"/>
        <end position="167"/>
    </location>
</feature>
<evidence type="ECO:0000256" key="13">
    <source>
        <dbReference type="ARBA" id="ARBA00038357"/>
    </source>
</evidence>
<keyword evidence="10" id="KW-0408">Iron</keyword>
<evidence type="ECO:0000256" key="4">
    <source>
        <dbReference type="ARBA" id="ARBA00022617"/>
    </source>
</evidence>
<evidence type="ECO:0000256" key="8">
    <source>
        <dbReference type="ARBA" id="ARBA00022824"/>
    </source>
</evidence>
<dbReference type="InterPro" id="IPR050577">
    <property type="entry name" value="MAPR/NEUFC/NENF-like"/>
</dbReference>
<evidence type="ECO:0000256" key="5">
    <source>
        <dbReference type="ARBA" id="ARBA00022665"/>
    </source>
</evidence>
<keyword evidence="8" id="KW-0256">Endoplasmic reticulum</keyword>
<reference evidence="17" key="2">
    <citation type="submission" date="2025-08" db="UniProtKB">
        <authorList>
            <consortium name="RefSeq"/>
        </authorList>
    </citation>
    <scope>IDENTIFICATION</scope>
    <source>
        <tissue evidence="17">Leaf</tissue>
    </source>
</reference>
<evidence type="ECO:0000256" key="11">
    <source>
        <dbReference type="ARBA" id="ARBA00023121"/>
    </source>
</evidence>
<dbReference type="InterPro" id="IPR001199">
    <property type="entry name" value="Cyt_B5-like_heme/steroid-bd"/>
</dbReference>
<keyword evidence="6 14" id="KW-0812">Transmembrane</keyword>